<evidence type="ECO:0000259" key="6">
    <source>
        <dbReference type="Pfam" id="PF00075"/>
    </source>
</evidence>
<proteinExistence type="predicted"/>
<dbReference type="PANTHER" id="PTHR31465:SF7">
    <property type="entry name" value="SPHINGOID LONG-CHAIN BASE TRANSPORTER RSB1"/>
    <property type="match status" value="1"/>
</dbReference>
<evidence type="ECO:0000256" key="3">
    <source>
        <dbReference type="ARBA" id="ARBA00022989"/>
    </source>
</evidence>
<dbReference type="PANTHER" id="PTHR31465">
    <property type="entry name" value="PROTEIN RTA1-RELATED"/>
    <property type="match status" value="1"/>
</dbReference>
<keyword evidence="3 5" id="KW-1133">Transmembrane helix</keyword>
<feature type="domain" description="RNase H type-1" evidence="6">
    <location>
        <begin position="377"/>
        <end position="532"/>
    </location>
</feature>
<dbReference type="GO" id="GO:0004523">
    <property type="term" value="F:RNA-DNA hybrid ribonuclease activity"/>
    <property type="evidence" value="ECO:0007669"/>
    <property type="project" value="InterPro"/>
</dbReference>
<feature type="transmembrane region" description="Helical" evidence="5">
    <location>
        <begin position="243"/>
        <end position="264"/>
    </location>
</feature>
<evidence type="ECO:0000313" key="7">
    <source>
        <dbReference type="EMBL" id="KAK0637580.1"/>
    </source>
</evidence>
<feature type="transmembrane region" description="Helical" evidence="5">
    <location>
        <begin position="158"/>
        <end position="179"/>
    </location>
</feature>
<feature type="transmembrane region" description="Helical" evidence="5">
    <location>
        <begin position="54"/>
        <end position="72"/>
    </location>
</feature>
<dbReference type="GO" id="GO:0000324">
    <property type="term" value="C:fungal-type vacuole"/>
    <property type="evidence" value="ECO:0007669"/>
    <property type="project" value="TreeGrafter"/>
</dbReference>
<dbReference type="InterPro" id="IPR007568">
    <property type="entry name" value="RTA1"/>
</dbReference>
<name>A0AA40CGN5_9PEZI</name>
<feature type="transmembrane region" description="Helical" evidence="5">
    <location>
        <begin position="115"/>
        <end position="137"/>
    </location>
</feature>
<feature type="transmembrane region" description="Helical" evidence="5">
    <location>
        <begin position="81"/>
        <end position="100"/>
    </location>
</feature>
<keyword evidence="4 5" id="KW-0472">Membrane</keyword>
<evidence type="ECO:0000256" key="4">
    <source>
        <dbReference type="ARBA" id="ARBA00023136"/>
    </source>
</evidence>
<sequence length="570" mass="64033">MPAGFELPVLLLSRADTNITRGNSTYQEWKDYRDHCTLDTCPLSLSYWAYRPSLVANGIFLGIFALSLLLFLCQGILSKRFLGFTIAMVSGNILEVLGYVGRVMSYYNPFKEDGFLMQIVCLTIAPAFLAAGIYFCLSRIVMTFGAENSRIKPLSYPRIFIPCDVISLLLQAAGGGLASAQSHANKDPTTGNNIMIAGLAFQVATLFVFIVLATDFSIRTFTRVRRLGKEALDQRHEQLRNSWAFKGFLVALAFATLCIFTRSVYRVAELSEGWTGHLIETQKYFIGLEGAVVGAAVLSLNAFHPGLCFREGYQERKGLGFGRNTSSFHQYPPQTNNIFTMSSLPPLPSTLSVNMATNKQTALNYARAEYSRSGRLVIWVDGSVRNVDGRRGRGSPSVTSFAWKVVHDDGETDWADEVMYHDDDRQTEPREVEIWGVMWCLHRMVDQIFEDHPHMRAAVNTIVIYTDCMDATEKIAQKPGGYRVRNWDWANAVVVDIYKMVERLEGLDVEINWVPAHEGVEGNEWANFVVQKANGVPSNSGGWGDQLRRAAMAKKWRERNERDERRGGMD</sequence>
<feature type="transmembrane region" description="Helical" evidence="5">
    <location>
        <begin position="199"/>
        <end position="222"/>
    </location>
</feature>
<dbReference type="AlphaFoldDB" id="A0AA40CGN5"/>
<dbReference type="EMBL" id="JAUJDW010000122">
    <property type="protein sequence ID" value="KAK0637580.1"/>
    <property type="molecule type" value="Genomic_DNA"/>
</dbReference>
<protein>
    <submittedName>
        <fullName evidence="7">Sphingoid long-chain base transporter RSB1</fullName>
    </submittedName>
</protein>
<dbReference type="SUPFAM" id="SSF53098">
    <property type="entry name" value="Ribonuclease H-like"/>
    <property type="match status" value="1"/>
</dbReference>
<dbReference type="InterPro" id="IPR036397">
    <property type="entry name" value="RNaseH_sf"/>
</dbReference>
<reference evidence="7" key="1">
    <citation type="submission" date="2023-06" db="EMBL/GenBank/DDBJ databases">
        <title>Multi-omics analyses reveal the molecular pathogenesis toolkit of Lasiodiplodia hormozganensis, a cross-kingdom pathogen.</title>
        <authorList>
            <person name="Felix C."/>
            <person name="Meneses R."/>
            <person name="Goncalves M.F.M."/>
            <person name="Tilleman L."/>
            <person name="Duarte A.S."/>
            <person name="Jorrin-Novo J.V."/>
            <person name="Van De Peer Y."/>
            <person name="Deforce D."/>
            <person name="Van Nieuwerburgh F."/>
            <person name="Esteves A.C."/>
            <person name="Alves A."/>
        </authorList>
    </citation>
    <scope>NUCLEOTIDE SEQUENCE</scope>
    <source>
        <strain evidence="7">CBS 339.90</strain>
    </source>
</reference>
<dbReference type="Proteomes" id="UP001175001">
    <property type="component" value="Unassembled WGS sequence"/>
</dbReference>
<dbReference type="Pfam" id="PF04479">
    <property type="entry name" value="RTA1"/>
    <property type="match status" value="1"/>
</dbReference>
<feature type="transmembrane region" description="Helical" evidence="5">
    <location>
        <begin position="284"/>
        <end position="303"/>
    </location>
</feature>
<dbReference type="GO" id="GO:0005886">
    <property type="term" value="C:plasma membrane"/>
    <property type="evidence" value="ECO:0007669"/>
    <property type="project" value="TreeGrafter"/>
</dbReference>
<dbReference type="GO" id="GO:0003676">
    <property type="term" value="F:nucleic acid binding"/>
    <property type="evidence" value="ECO:0007669"/>
    <property type="project" value="InterPro"/>
</dbReference>
<gene>
    <name evidence="7" type="primary">RSB1_0</name>
    <name evidence="7" type="ORF">DIS24_g10670</name>
</gene>
<dbReference type="InterPro" id="IPR002156">
    <property type="entry name" value="RNaseH_domain"/>
</dbReference>
<organism evidence="7 8">
    <name type="scientific">Lasiodiplodia hormozganensis</name>
    <dbReference type="NCBI Taxonomy" id="869390"/>
    <lineage>
        <taxon>Eukaryota</taxon>
        <taxon>Fungi</taxon>
        <taxon>Dikarya</taxon>
        <taxon>Ascomycota</taxon>
        <taxon>Pezizomycotina</taxon>
        <taxon>Dothideomycetes</taxon>
        <taxon>Dothideomycetes incertae sedis</taxon>
        <taxon>Botryosphaeriales</taxon>
        <taxon>Botryosphaeriaceae</taxon>
        <taxon>Lasiodiplodia</taxon>
    </lineage>
</organism>
<keyword evidence="2 5" id="KW-0812">Transmembrane</keyword>
<dbReference type="Gene3D" id="3.30.420.10">
    <property type="entry name" value="Ribonuclease H-like superfamily/Ribonuclease H"/>
    <property type="match status" value="1"/>
</dbReference>
<comment type="caution">
    <text evidence="7">The sequence shown here is derived from an EMBL/GenBank/DDBJ whole genome shotgun (WGS) entry which is preliminary data.</text>
</comment>
<evidence type="ECO:0000256" key="1">
    <source>
        <dbReference type="ARBA" id="ARBA00004141"/>
    </source>
</evidence>
<keyword evidence="8" id="KW-1185">Reference proteome</keyword>
<evidence type="ECO:0000256" key="5">
    <source>
        <dbReference type="SAM" id="Phobius"/>
    </source>
</evidence>
<accession>A0AA40CGN5</accession>
<evidence type="ECO:0000256" key="2">
    <source>
        <dbReference type="ARBA" id="ARBA00022692"/>
    </source>
</evidence>
<comment type="subcellular location">
    <subcellularLocation>
        <location evidence="1">Membrane</location>
        <topology evidence="1">Multi-pass membrane protein</topology>
    </subcellularLocation>
</comment>
<dbReference type="Pfam" id="PF00075">
    <property type="entry name" value="RNase_H"/>
    <property type="match status" value="1"/>
</dbReference>
<dbReference type="InterPro" id="IPR012337">
    <property type="entry name" value="RNaseH-like_sf"/>
</dbReference>
<evidence type="ECO:0000313" key="8">
    <source>
        <dbReference type="Proteomes" id="UP001175001"/>
    </source>
</evidence>